<evidence type="ECO:0000313" key="1">
    <source>
        <dbReference type="EMBL" id="RCG16805.1"/>
    </source>
</evidence>
<evidence type="ECO:0000313" key="2">
    <source>
        <dbReference type="Proteomes" id="UP000253094"/>
    </source>
</evidence>
<protein>
    <submittedName>
        <fullName evidence="1">Uncharacterized protein</fullName>
    </submittedName>
</protein>
<proteinExistence type="predicted"/>
<comment type="caution">
    <text evidence="1">The sequence shown here is derived from an EMBL/GenBank/DDBJ whole genome shotgun (WGS) entry which is preliminary data.</text>
</comment>
<keyword evidence="2" id="KW-1185">Reference proteome</keyword>
<accession>A0A367EGP6</accession>
<dbReference type="Proteomes" id="UP000253094">
    <property type="component" value="Unassembled WGS sequence"/>
</dbReference>
<organism evidence="1 2">
    <name type="scientific">Sphaerisporangium album</name>
    <dbReference type="NCBI Taxonomy" id="509200"/>
    <lineage>
        <taxon>Bacteria</taxon>
        <taxon>Bacillati</taxon>
        <taxon>Actinomycetota</taxon>
        <taxon>Actinomycetes</taxon>
        <taxon>Streptosporangiales</taxon>
        <taxon>Streptosporangiaceae</taxon>
        <taxon>Sphaerisporangium</taxon>
    </lineage>
</organism>
<dbReference type="AlphaFoldDB" id="A0A367EGP6"/>
<gene>
    <name evidence="1" type="ORF">DQ384_40040</name>
</gene>
<reference evidence="1 2" key="1">
    <citation type="submission" date="2018-06" db="EMBL/GenBank/DDBJ databases">
        <title>Sphaerisporangium craniellae sp. nov., isolated from a marine sponge in the South China Sea.</title>
        <authorList>
            <person name="Li L."/>
        </authorList>
    </citation>
    <scope>NUCLEOTIDE SEQUENCE [LARGE SCALE GENOMIC DNA]</scope>
    <source>
        <strain evidence="1 2">CCTCC AA 208026</strain>
    </source>
</reference>
<dbReference type="EMBL" id="QOIL01000047">
    <property type="protein sequence ID" value="RCG16805.1"/>
    <property type="molecule type" value="Genomic_DNA"/>
</dbReference>
<sequence>MHAHAVTSWPPEFSNKLRAAIDRHLGGPQDDHAAGFELQQLLQRHPDTGRLARDQAPFTCAAPLAAA</sequence>
<name>A0A367EGP6_9ACTN</name>